<gene>
    <name evidence="4" type="ORF">SAMN05421849_2275</name>
</gene>
<proteinExistence type="predicted"/>
<dbReference type="Gene3D" id="3.30.1450.10">
    <property type="match status" value="1"/>
</dbReference>
<evidence type="ECO:0000313" key="5">
    <source>
        <dbReference type="Proteomes" id="UP000192455"/>
    </source>
</evidence>
<dbReference type="PROSITE" id="PS51257">
    <property type="entry name" value="PROKAR_LIPOPROTEIN"/>
    <property type="match status" value="1"/>
</dbReference>
<protein>
    <submittedName>
        <fullName evidence="4">Beta-barrel assembly machine subunit BamE</fullName>
    </submittedName>
</protein>
<evidence type="ECO:0000259" key="3">
    <source>
        <dbReference type="Pfam" id="PF04355"/>
    </source>
</evidence>
<name>A0A1R3X2L5_9RHOB</name>
<dbReference type="AlphaFoldDB" id="A0A1R3X2L5"/>
<dbReference type="Proteomes" id="UP000192455">
    <property type="component" value="Unassembled WGS sequence"/>
</dbReference>
<dbReference type="RefSeq" id="WP_076649940.1">
    <property type="nucleotide sequence ID" value="NZ_FTPS01000001.1"/>
</dbReference>
<sequence length="155" mass="17014">MFANSKRIAGAARAGLIIFAFLSLTACGAVYRNHGYVPTPSELAQVEVGKDTRESVVRLIGEPGTSGVLDDSGYYYISSRFRQFGPMAPKVVDRQLVAISFNNAGVVQNIERFGLEHGRAISLDRRVTETGVEDRTLLRQLLRNLGRFNPASVLQ</sequence>
<dbReference type="EMBL" id="FTPS01000001">
    <property type="protein sequence ID" value="SIT85210.1"/>
    <property type="molecule type" value="Genomic_DNA"/>
</dbReference>
<evidence type="ECO:0000256" key="1">
    <source>
        <dbReference type="ARBA" id="ARBA00022729"/>
    </source>
</evidence>
<feature type="domain" description="Outer membrane protein assembly factor BamE" evidence="3">
    <location>
        <begin position="35"/>
        <end position="110"/>
    </location>
</feature>
<dbReference type="GO" id="GO:0019867">
    <property type="term" value="C:outer membrane"/>
    <property type="evidence" value="ECO:0007669"/>
    <property type="project" value="InterPro"/>
</dbReference>
<evidence type="ECO:0000313" key="4">
    <source>
        <dbReference type="EMBL" id="SIT85210.1"/>
    </source>
</evidence>
<keyword evidence="1" id="KW-0732">Signal</keyword>
<dbReference type="OrthoDB" id="7203955at2"/>
<keyword evidence="2" id="KW-0472">Membrane</keyword>
<keyword evidence="5" id="KW-1185">Reference proteome</keyword>
<dbReference type="InterPro" id="IPR037873">
    <property type="entry name" value="BamE-like"/>
</dbReference>
<accession>A0A1R3X2L5</accession>
<dbReference type="STRING" id="515897.SAMN05421849_2275"/>
<organism evidence="4 5">
    <name type="scientific">Pontibaca methylaminivorans</name>
    <dbReference type="NCBI Taxonomy" id="515897"/>
    <lineage>
        <taxon>Bacteria</taxon>
        <taxon>Pseudomonadati</taxon>
        <taxon>Pseudomonadota</taxon>
        <taxon>Alphaproteobacteria</taxon>
        <taxon>Rhodobacterales</taxon>
        <taxon>Roseobacteraceae</taxon>
        <taxon>Pontibaca</taxon>
    </lineage>
</organism>
<reference evidence="4 5" key="1">
    <citation type="submission" date="2017-01" db="EMBL/GenBank/DDBJ databases">
        <authorList>
            <person name="Mah S.A."/>
            <person name="Swanson W.J."/>
            <person name="Moy G.W."/>
            <person name="Vacquier V.D."/>
        </authorList>
    </citation>
    <scope>NUCLEOTIDE SEQUENCE [LARGE SCALE GENOMIC DNA]</scope>
    <source>
        <strain evidence="4 5">DSM 21219</strain>
    </source>
</reference>
<dbReference type="Pfam" id="PF04355">
    <property type="entry name" value="BamE"/>
    <property type="match status" value="1"/>
</dbReference>
<dbReference type="InterPro" id="IPR007450">
    <property type="entry name" value="BamE_dom"/>
</dbReference>
<evidence type="ECO:0000256" key="2">
    <source>
        <dbReference type="ARBA" id="ARBA00023136"/>
    </source>
</evidence>